<evidence type="ECO:0000256" key="10">
    <source>
        <dbReference type="ARBA" id="ARBA00023180"/>
    </source>
</evidence>
<dbReference type="PANTHER" id="PTHR27004">
    <property type="entry name" value="RECEPTOR-LIKE PROTEIN 12 ISOFORM X1"/>
    <property type="match status" value="1"/>
</dbReference>
<dbReference type="STRING" id="33114.A0A2G2V2A6"/>
<feature type="region of interest" description="Disordered" evidence="11">
    <location>
        <begin position="284"/>
        <end position="308"/>
    </location>
</feature>
<dbReference type="GO" id="GO:0051707">
    <property type="term" value="P:response to other organism"/>
    <property type="evidence" value="ECO:0007669"/>
    <property type="project" value="UniProtKB-ARBA"/>
</dbReference>
<keyword evidence="7" id="KW-1133">Transmembrane helix</keyword>
<keyword evidence="9" id="KW-0675">Receptor</keyword>
<keyword evidence="13" id="KW-1185">Reference proteome</keyword>
<dbReference type="GO" id="GO:0005886">
    <property type="term" value="C:plasma membrane"/>
    <property type="evidence" value="ECO:0007669"/>
    <property type="project" value="UniProtKB-SubCell"/>
</dbReference>
<dbReference type="Gene3D" id="3.80.10.10">
    <property type="entry name" value="Ribonuclease Inhibitor"/>
    <property type="match status" value="2"/>
</dbReference>
<comment type="similarity">
    <text evidence="2">Belongs to the RLP family.</text>
</comment>
<evidence type="ECO:0000256" key="2">
    <source>
        <dbReference type="ARBA" id="ARBA00009592"/>
    </source>
</evidence>
<evidence type="ECO:0000256" key="4">
    <source>
        <dbReference type="ARBA" id="ARBA00022614"/>
    </source>
</evidence>
<reference evidence="12 13" key="1">
    <citation type="journal article" date="2017" name="Genome Biol.">
        <title>New reference genome sequences of hot pepper reveal the massive evolution of plant disease-resistance genes by retroduplication.</title>
        <authorList>
            <person name="Kim S."/>
            <person name="Park J."/>
            <person name="Yeom S.I."/>
            <person name="Kim Y.M."/>
            <person name="Seo E."/>
            <person name="Kim K.T."/>
            <person name="Kim M.S."/>
            <person name="Lee J.M."/>
            <person name="Cheong K."/>
            <person name="Shin H.S."/>
            <person name="Kim S.B."/>
            <person name="Han K."/>
            <person name="Lee J."/>
            <person name="Park M."/>
            <person name="Lee H.A."/>
            <person name="Lee H.Y."/>
            <person name="Lee Y."/>
            <person name="Oh S."/>
            <person name="Lee J.H."/>
            <person name="Choi E."/>
            <person name="Choi E."/>
            <person name="Lee S.E."/>
            <person name="Jeon J."/>
            <person name="Kim H."/>
            <person name="Choi G."/>
            <person name="Song H."/>
            <person name="Lee J."/>
            <person name="Lee S.C."/>
            <person name="Kwon J.K."/>
            <person name="Lee H.Y."/>
            <person name="Koo N."/>
            <person name="Hong Y."/>
            <person name="Kim R.W."/>
            <person name="Kang W.H."/>
            <person name="Huh J.H."/>
            <person name="Kang B.C."/>
            <person name="Yang T.J."/>
            <person name="Lee Y.H."/>
            <person name="Bennetzen J.L."/>
            <person name="Choi D."/>
        </authorList>
    </citation>
    <scope>NUCLEOTIDE SEQUENCE [LARGE SCALE GENOMIC DNA]</scope>
    <source>
        <strain evidence="13">cv. PBC81</strain>
    </source>
</reference>
<dbReference type="SUPFAM" id="SSF52058">
    <property type="entry name" value="L domain-like"/>
    <property type="match status" value="1"/>
</dbReference>
<dbReference type="GO" id="GO:0006952">
    <property type="term" value="P:defense response"/>
    <property type="evidence" value="ECO:0007669"/>
    <property type="project" value="UniProtKB-ARBA"/>
</dbReference>
<comment type="caution">
    <text evidence="12">The sequence shown here is derived from an EMBL/GenBank/DDBJ whole genome shotgun (WGS) entry which is preliminary data.</text>
</comment>
<accession>A0A2G2V2A6</accession>
<reference evidence="13" key="2">
    <citation type="journal article" date="2017" name="J. Anim. Genet.">
        <title>Multiple reference genome sequences of hot pepper reveal the massive evolution of plant disease resistance genes by retroduplication.</title>
        <authorList>
            <person name="Kim S."/>
            <person name="Park J."/>
            <person name="Yeom S.-I."/>
            <person name="Kim Y.-M."/>
            <person name="Seo E."/>
            <person name="Kim K.-T."/>
            <person name="Kim M.-S."/>
            <person name="Lee J.M."/>
            <person name="Cheong K."/>
            <person name="Shin H.-S."/>
            <person name="Kim S.-B."/>
            <person name="Han K."/>
            <person name="Lee J."/>
            <person name="Park M."/>
            <person name="Lee H.-A."/>
            <person name="Lee H.-Y."/>
            <person name="Lee Y."/>
            <person name="Oh S."/>
            <person name="Lee J.H."/>
            <person name="Choi E."/>
            <person name="Choi E."/>
            <person name="Lee S.E."/>
            <person name="Jeon J."/>
            <person name="Kim H."/>
            <person name="Choi G."/>
            <person name="Song H."/>
            <person name="Lee J."/>
            <person name="Lee S.-C."/>
            <person name="Kwon J.-K."/>
            <person name="Lee H.-Y."/>
            <person name="Koo N."/>
            <person name="Hong Y."/>
            <person name="Kim R.W."/>
            <person name="Kang W.-H."/>
            <person name="Huh J.H."/>
            <person name="Kang B.-C."/>
            <person name="Yang T.-J."/>
            <person name="Lee Y.-H."/>
            <person name="Bennetzen J.L."/>
            <person name="Choi D."/>
        </authorList>
    </citation>
    <scope>NUCLEOTIDE SEQUENCE [LARGE SCALE GENOMIC DNA]</scope>
    <source>
        <strain evidence="13">cv. PBC81</strain>
    </source>
</reference>
<dbReference type="InterPro" id="IPR003591">
    <property type="entry name" value="Leu-rich_rpt_typical-subtyp"/>
</dbReference>
<evidence type="ECO:0000256" key="9">
    <source>
        <dbReference type="ARBA" id="ARBA00023170"/>
    </source>
</evidence>
<keyword evidence="8" id="KW-0472">Membrane</keyword>
<dbReference type="Pfam" id="PF00560">
    <property type="entry name" value="LRR_1"/>
    <property type="match status" value="4"/>
</dbReference>
<organism evidence="12 13">
    <name type="scientific">Capsicum baccatum</name>
    <name type="common">Peruvian pepper</name>
    <dbReference type="NCBI Taxonomy" id="33114"/>
    <lineage>
        <taxon>Eukaryota</taxon>
        <taxon>Viridiplantae</taxon>
        <taxon>Streptophyta</taxon>
        <taxon>Embryophyta</taxon>
        <taxon>Tracheophyta</taxon>
        <taxon>Spermatophyta</taxon>
        <taxon>Magnoliopsida</taxon>
        <taxon>eudicotyledons</taxon>
        <taxon>Gunneridae</taxon>
        <taxon>Pentapetalae</taxon>
        <taxon>asterids</taxon>
        <taxon>lamiids</taxon>
        <taxon>Solanales</taxon>
        <taxon>Solanaceae</taxon>
        <taxon>Solanoideae</taxon>
        <taxon>Capsiceae</taxon>
        <taxon>Capsicum</taxon>
    </lineage>
</organism>
<dbReference type="Proteomes" id="UP000224567">
    <property type="component" value="Unassembled WGS sequence"/>
</dbReference>
<keyword evidence="4" id="KW-0433">Leucine-rich repeat</keyword>
<keyword evidence="5" id="KW-0812">Transmembrane</keyword>
<protein>
    <submittedName>
        <fullName evidence="12">Uncharacterized protein</fullName>
    </submittedName>
</protein>
<feature type="compositionally biased region" description="Polar residues" evidence="11">
    <location>
        <begin position="284"/>
        <end position="298"/>
    </location>
</feature>
<evidence type="ECO:0000256" key="7">
    <source>
        <dbReference type="ARBA" id="ARBA00022989"/>
    </source>
</evidence>
<dbReference type="EMBL" id="MLFT02000530">
    <property type="protein sequence ID" value="PHT27130.1"/>
    <property type="molecule type" value="Genomic_DNA"/>
</dbReference>
<keyword evidence="6" id="KW-0677">Repeat</keyword>
<dbReference type="InterPro" id="IPR001611">
    <property type="entry name" value="Leu-rich_rpt"/>
</dbReference>
<evidence type="ECO:0000256" key="6">
    <source>
        <dbReference type="ARBA" id="ARBA00022737"/>
    </source>
</evidence>
<evidence type="ECO:0000313" key="13">
    <source>
        <dbReference type="Proteomes" id="UP000224567"/>
    </source>
</evidence>
<dbReference type="SMART" id="SM00369">
    <property type="entry name" value="LRR_TYP"/>
    <property type="match status" value="3"/>
</dbReference>
<sequence length="443" mass="49619">MNNFSGTIPPEIGNLTNLVYLDLNSNQISDTIPSQIGSLVKLQILRIFDNHLNGPVPGEVAYLRNNLKGKILQCLGNISGLQYVMMSHHNLNGELPSSICNLTSLQVLDMGRNNLIGAMPQCFGNMSGHLELEGKIPRSLETCKLVEVLDLGDNLLNDTFPMWLGTLLELRVLNLIEAMTKIDPSKKTRSDERYGYYYENSIAVVTKGLELQVVSILILYITISLSNNKFGGHIPSIIGDLIALCMLNLSNNGLQGHIMPSLGRFEEVIIQFGLHIGKTLRNQKMTQSVRSESPNLQPTRHRSECMPPMGGTDYSEYRLMQENFAKMDHKEKRIYRRLDAMSIPDPVKFMEEFKQAQTNIAELKSKQPQKPIFYLALVINDEDEGIVDLLGETLKDKGKKVVSPTFLKIPRAIWNPPLTRRGSPQPEYAARVGVSDSDTPQDI</sequence>
<dbReference type="OrthoDB" id="442066at2759"/>
<evidence type="ECO:0000256" key="8">
    <source>
        <dbReference type="ARBA" id="ARBA00023136"/>
    </source>
</evidence>
<name>A0A2G2V2A6_CAPBA</name>
<keyword evidence="3" id="KW-1003">Cell membrane</keyword>
<feature type="region of interest" description="Disordered" evidence="11">
    <location>
        <begin position="418"/>
        <end position="443"/>
    </location>
</feature>
<evidence type="ECO:0000256" key="11">
    <source>
        <dbReference type="SAM" id="MobiDB-lite"/>
    </source>
</evidence>
<evidence type="ECO:0000256" key="1">
    <source>
        <dbReference type="ARBA" id="ARBA00004251"/>
    </source>
</evidence>
<gene>
    <name evidence="12" type="ORF">CQW23_33269</name>
</gene>
<comment type="subcellular location">
    <subcellularLocation>
        <location evidence="1">Cell membrane</location>
        <topology evidence="1">Single-pass type I membrane protein</topology>
    </subcellularLocation>
</comment>
<dbReference type="AlphaFoldDB" id="A0A2G2V2A6"/>
<proteinExistence type="inferred from homology"/>
<evidence type="ECO:0000256" key="5">
    <source>
        <dbReference type="ARBA" id="ARBA00022692"/>
    </source>
</evidence>
<dbReference type="InterPro" id="IPR032675">
    <property type="entry name" value="LRR_dom_sf"/>
</dbReference>
<dbReference type="PANTHER" id="PTHR27004:SF424">
    <property type="entry name" value="LEUCINE-RICH REPEAT-CONTAINING N-TERMINAL PLANT-TYPE DOMAIN-CONTAINING PROTEIN"/>
    <property type="match status" value="1"/>
</dbReference>
<evidence type="ECO:0000256" key="3">
    <source>
        <dbReference type="ARBA" id="ARBA00022475"/>
    </source>
</evidence>
<keyword evidence="10" id="KW-0325">Glycoprotein</keyword>
<evidence type="ECO:0000313" key="12">
    <source>
        <dbReference type="EMBL" id="PHT27130.1"/>
    </source>
</evidence>